<gene>
    <name evidence="12" type="primary">SCML1</name>
</gene>
<feature type="compositionally biased region" description="Polar residues" evidence="10">
    <location>
        <begin position="227"/>
        <end position="239"/>
    </location>
</feature>
<evidence type="ECO:0000256" key="6">
    <source>
        <dbReference type="ARBA" id="ARBA00023163"/>
    </source>
</evidence>
<dbReference type="GO" id="GO:0005634">
    <property type="term" value="C:nucleus"/>
    <property type="evidence" value="ECO:0007669"/>
    <property type="project" value="UniProtKB-SubCell"/>
</dbReference>
<reference evidence="12" key="1">
    <citation type="submission" date="2025-08" db="UniProtKB">
        <authorList>
            <consortium name="Ensembl"/>
        </authorList>
    </citation>
    <scope>IDENTIFICATION</scope>
</reference>
<feature type="compositionally biased region" description="Low complexity" evidence="10">
    <location>
        <begin position="185"/>
        <end position="196"/>
    </location>
</feature>
<feature type="compositionally biased region" description="Low complexity" evidence="10">
    <location>
        <begin position="129"/>
        <end position="139"/>
    </location>
</feature>
<evidence type="ECO:0000256" key="1">
    <source>
        <dbReference type="ARBA" id="ARBA00004123"/>
    </source>
</evidence>
<dbReference type="CDD" id="cd09578">
    <property type="entry name" value="SAM_Scm"/>
    <property type="match status" value="1"/>
</dbReference>
<evidence type="ECO:0000256" key="9">
    <source>
        <dbReference type="ARBA" id="ARBA00040639"/>
    </source>
</evidence>
<dbReference type="InterPro" id="IPR047531">
    <property type="entry name" value="SAM_Scm-like"/>
</dbReference>
<dbReference type="Pfam" id="PF00536">
    <property type="entry name" value="SAM_1"/>
    <property type="match status" value="1"/>
</dbReference>
<dbReference type="InterPro" id="IPR013761">
    <property type="entry name" value="SAM/pointed_sf"/>
</dbReference>
<dbReference type="SUPFAM" id="SSF47769">
    <property type="entry name" value="SAM/Pointed domain"/>
    <property type="match status" value="1"/>
</dbReference>
<evidence type="ECO:0000259" key="11">
    <source>
        <dbReference type="SMART" id="SM00454"/>
    </source>
</evidence>
<evidence type="ECO:0000256" key="10">
    <source>
        <dbReference type="SAM" id="MobiDB-lite"/>
    </source>
</evidence>
<evidence type="ECO:0000256" key="8">
    <source>
        <dbReference type="ARBA" id="ARBA00037060"/>
    </source>
</evidence>
<keyword evidence="4" id="KW-0597">Phosphoprotein</keyword>
<evidence type="ECO:0000313" key="12">
    <source>
        <dbReference type="Ensembl" id="ENSPCOP00000027813.1"/>
    </source>
</evidence>
<dbReference type="STRING" id="379532.ENSPCOP00000027813"/>
<feature type="compositionally biased region" description="Polar residues" evidence="10">
    <location>
        <begin position="151"/>
        <end position="162"/>
    </location>
</feature>
<dbReference type="InterPro" id="IPR001660">
    <property type="entry name" value="SAM"/>
</dbReference>
<reference evidence="12" key="2">
    <citation type="submission" date="2025-09" db="UniProtKB">
        <authorList>
            <consortium name="Ensembl"/>
        </authorList>
    </citation>
    <scope>IDENTIFICATION</scope>
</reference>
<keyword evidence="13" id="KW-1185">Reference proteome</keyword>
<evidence type="ECO:0000256" key="3">
    <source>
        <dbReference type="ARBA" id="ARBA00022491"/>
    </source>
</evidence>
<evidence type="ECO:0000256" key="4">
    <source>
        <dbReference type="ARBA" id="ARBA00022553"/>
    </source>
</evidence>
<dbReference type="GeneTree" id="ENSGT00940000164589"/>
<keyword evidence="3" id="KW-0678">Repressor</keyword>
<proteinExistence type="inferred from homology"/>
<evidence type="ECO:0000256" key="5">
    <source>
        <dbReference type="ARBA" id="ARBA00023015"/>
    </source>
</evidence>
<dbReference type="AlphaFoldDB" id="A0A2K6GNJ6"/>
<comment type="subcellular location">
    <subcellularLocation>
        <location evidence="1">Nucleus</location>
    </subcellularLocation>
</comment>
<keyword evidence="5" id="KW-0805">Transcription regulation</keyword>
<feature type="domain" description="SAM" evidence="11">
    <location>
        <begin position="255"/>
        <end position="324"/>
    </location>
</feature>
<evidence type="ECO:0000256" key="7">
    <source>
        <dbReference type="ARBA" id="ARBA00023242"/>
    </source>
</evidence>
<organism evidence="12 13">
    <name type="scientific">Propithecus coquereli</name>
    <name type="common">Coquerel's sifaka</name>
    <name type="synonym">Propithecus verreauxi coquereli</name>
    <dbReference type="NCBI Taxonomy" id="379532"/>
    <lineage>
        <taxon>Eukaryota</taxon>
        <taxon>Metazoa</taxon>
        <taxon>Chordata</taxon>
        <taxon>Craniata</taxon>
        <taxon>Vertebrata</taxon>
        <taxon>Euteleostomi</taxon>
        <taxon>Mammalia</taxon>
        <taxon>Eutheria</taxon>
        <taxon>Euarchontoglires</taxon>
        <taxon>Primates</taxon>
        <taxon>Strepsirrhini</taxon>
        <taxon>Lemuriformes</taxon>
        <taxon>Indriidae</taxon>
        <taxon>Propithecus</taxon>
    </lineage>
</organism>
<feature type="compositionally biased region" description="Basic residues" evidence="10">
    <location>
        <begin position="100"/>
        <end position="126"/>
    </location>
</feature>
<protein>
    <recommendedName>
        <fullName evidence="9">Sex comb on midleg-like protein 1</fullName>
    </recommendedName>
</protein>
<dbReference type="Gene3D" id="1.10.150.50">
    <property type="entry name" value="Transcription Factor, Ets-1"/>
    <property type="match status" value="1"/>
</dbReference>
<accession>A0A2K6GNJ6</accession>
<dbReference type="Proteomes" id="UP000233160">
    <property type="component" value="Unassembled WGS sequence"/>
</dbReference>
<evidence type="ECO:0000256" key="2">
    <source>
        <dbReference type="ARBA" id="ARBA00008469"/>
    </source>
</evidence>
<keyword evidence="7" id="KW-0539">Nucleus</keyword>
<dbReference type="Ensembl" id="ENSPCOT00000038668.1">
    <property type="protein sequence ID" value="ENSPCOP00000027813.1"/>
    <property type="gene ID" value="ENSPCOG00000026466.1"/>
</dbReference>
<dbReference type="PANTHER" id="PTHR47305:SF2">
    <property type="entry name" value="SAM DOMAIN-CONTAINING PROTEIN"/>
    <property type="match status" value="1"/>
</dbReference>
<feature type="region of interest" description="Disordered" evidence="10">
    <location>
        <begin position="100"/>
        <end position="243"/>
    </location>
</feature>
<dbReference type="OMA" id="TIFYAYE"/>
<name>A0A2K6GNJ6_PROCO</name>
<dbReference type="SMART" id="SM00454">
    <property type="entry name" value="SAM"/>
    <property type="match status" value="1"/>
</dbReference>
<evidence type="ECO:0000313" key="13">
    <source>
        <dbReference type="Proteomes" id="UP000233160"/>
    </source>
</evidence>
<dbReference type="PANTHER" id="PTHR47305">
    <property type="entry name" value="BEN DOMAIN-CONTAINING PROTEIN 2"/>
    <property type="match status" value="1"/>
</dbReference>
<sequence>KMSSGSSEVDVIRTRIPAYGDDNIVLYAYEPNTAYNNNEHVQSEVSCNEEEQKTMMDILTQCQVINDAIQNLDKKCDVIYGKVSKIYRCRAKSLWQNRKPHGYAHKNHNYQLSRKQKFQRMRKREPHHSSFSYSESYSPTVPVGRRDNDSQSHPPGTPFNSDESVEPEHDSLLEEQERDAILRHSPSLSSSSYQPSCVRDDDQMQSGGPGFSSPRADSAGGLYSPTRPRSTMSPVTSSPVERDSGILKQSFSEDPSTWSVEEVILFLKQEDPQTLGPLADLFRHHDIDGKALLLLKSDMMLTYMGLKLGTAVKLCHCIEKLKEKKYCDN</sequence>
<keyword evidence="6" id="KW-0804">Transcription</keyword>
<comment type="function">
    <text evidence="8">Putative Polycomb group (PcG) protein. PcG proteins act by forming multiprotein complexes, which are required to maintain the transcriptionally repressive state of homeotic genes throughout development. May be involved in spermatogenesis during sexual maturation.</text>
</comment>
<comment type="similarity">
    <text evidence="2">Belongs to the SCM family.</text>
</comment>